<dbReference type="SMART" id="SM00430">
    <property type="entry name" value="HOLI"/>
    <property type="match status" value="1"/>
</dbReference>
<dbReference type="SUPFAM" id="SSF48508">
    <property type="entry name" value="Nuclear receptor ligand-binding domain"/>
    <property type="match status" value="1"/>
</dbReference>
<dbReference type="eggNOG" id="KOG3575">
    <property type="taxonomic scope" value="Eukaryota"/>
</dbReference>
<reference evidence="13" key="1">
    <citation type="submission" date="2016-11" db="UniProtKB">
        <authorList>
            <consortium name="WormBaseParasite"/>
        </authorList>
    </citation>
    <scope>IDENTIFICATION</scope>
</reference>
<dbReference type="PROSITE" id="PS51030">
    <property type="entry name" value="NUCLEAR_REC_DBD_2"/>
    <property type="match status" value="1"/>
</dbReference>
<sequence>MNSPSSSTAALELSKSPMSPCQICGRAGHGNHFGAITCRACAAFFRDRLRLLSDFQTMDTFLGRSNLIIFCARNADQKFKYYIDLQFLLDKAAKVLEKGAETPIHSQNPLEKLAIGLQKLRFPQDSNKTKIVTRVGREEVFALWEDEFLKVTQWLTYFNEFQNLPQMLQLEIVKRVWKVFSRLEKLATTAIARRQKICDENMIVAFIEKDLVLCDLKTLDVDLSWCTKYTFEQLKFFNKIDFEKQADALVQPMLDLQPTDVELSYMLCQLCFHQLGKHHQGVLLEISEQFQDSLSNHLHDYYVNSLGIKNYVNRIASMMKINNKIQNFVYHDRVKQELMRVFDIFHVKYSHPDLFQNS</sequence>
<dbReference type="InterPro" id="IPR000536">
    <property type="entry name" value="Nucl_hrmn_rcpt_lig-bd"/>
</dbReference>
<evidence type="ECO:0000256" key="8">
    <source>
        <dbReference type="ARBA" id="ARBA00023170"/>
    </source>
</evidence>
<dbReference type="Pfam" id="PF00104">
    <property type="entry name" value="Hormone_recep"/>
    <property type="match status" value="1"/>
</dbReference>
<evidence type="ECO:0000259" key="10">
    <source>
        <dbReference type="PROSITE" id="PS51030"/>
    </source>
</evidence>
<dbReference type="SMART" id="SM00399">
    <property type="entry name" value="ZnF_C4"/>
    <property type="match status" value="1"/>
</dbReference>
<dbReference type="GO" id="GO:0043565">
    <property type="term" value="F:sequence-specific DNA binding"/>
    <property type="evidence" value="ECO:0007669"/>
    <property type="project" value="InterPro"/>
</dbReference>
<evidence type="ECO:0000256" key="3">
    <source>
        <dbReference type="ARBA" id="ARBA00022771"/>
    </source>
</evidence>
<dbReference type="STRING" id="1561998.A0A1I7T1M8"/>
<dbReference type="Proteomes" id="UP000095282">
    <property type="component" value="Unplaced"/>
</dbReference>
<keyword evidence="8" id="KW-0675">Receptor</keyword>
<protein>
    <submittedName>
        <fullName evidence="13">NR LBD domain-containing protein</fullName>
    </submittedName>
</protein>
<evidence type="ECO:0000259" key="11">
    <source>
        <dbReference type="PROSITE" id="PS51843"/>
    </source>
</evidence>
<keyword evidence="9" id="KW-0539">Nucleus</keyword>
<dbReference type="GO" id="GO:0008270">
    <property type="term" value="F:zinc ion binding"/>
    <property type="evidence" value="ECO:0007669"/>
    <property type="project" value="UniProtKB-KW"/>
</dbReference>
<evidence type="ECO:0000256" key="5">
    <source>
        <dbReference type="ARBA" id="ARBA00023015"/>
    </source>
</evidence>
<keyword evidence="4" id="KW-0862">Zinc</keyword>
<keyword evidence="5" id="KW-0805">Transcription regulation</keyword>
<dbReference type="GO" id="GO:0003700">
    <property type="term" value="F:DNA-binding transcription factor activity"/>
    <property type="evidence" value="ECO:0007669"/>
    <property type="project" value="InterPro"/>
</dbReference>
<feature type="domain" description="Nuclear receptor" evidence="10">
    <location>
        <begin position="18"/>
        <end position="46"/>
    </location>
</feature>
<evidence type="ECO:0000256" key="2">
    <source>
        <dbReference type="ARBA" id="ARBA00022723"/>
    </source>
</evidence>
<keyword evidence="6" id="KW-0238">DNA-binding</keyword>
<dbReference type="Pfam" id="PF00105">
    <property type="entry name" value="zf-C4"/>
    <property type="match status" value="1"/>
</dbReference>
<dbReference type="Gene3D" id="3.30.50.10">
    <property type="entry name" value="Erythroid Transcription Factor GATA-1, subunit A"/>
    <property type="match status" value="1"/>
</dbReference>
<dbReference type="AlphaFoldDB" id="A0A1I7T1M8"/>
<dbReference type="InterPro" id="IPR013088">
    <property type="entry name" value="Znf_NHR/GATA"/>
</dbReference>
<keyword evidence="7" id="KW-0804">Transcription</keyword>
<dbReference type="WBParaSite" id="Csp11.Scaffold463.g1550.t2">
    <property type="protein sequence ID" value="Csp11.Scaffold463.g1550.t2"/>
    <property type="gene ID" value="Csp11.Scaffold463.g1550"/>
</dbReference>
<evidence type="ECO:0000256" key="6">
    <source>
        <dbReference type="ARBA" id="ARBA00023125"/>
    </source>
</evidence>
<dbReference type="PANTHER" id="PTHR45680">
    <property type="entry name" value="NUCLEAR HORMONE RECEPTOR FAMILY"/>
    <property type="match status" value="1"/>
</dbReference>
<organism evidence="12 13">
    <name type="scientific">Caenorhabditis tropicalis</name>
    <dbReference type="NCBI Taxonomy" id="1561998"/>
    <lineage>
        <taxon>Eukaryota</taxon>
        <taxon>Metazoa</taxon>
        <taxon>Ecdysozoa</taxon>
        <taxon>Nematoda</taxon>
        <taxon>Chromadorea</taxon>
        <taxon>Rhabditida</taxon>
        <taxon>Rhabditina</taxon>
        <taxon>Rhabditomorpha</taxon>
        <taxon>Rhabditoidea</taxon>
        <taxon>Rhabditidae</taxon>
        <taxon>Peloderinae</taxon>
        <taxon>Caenorhabditis</taxon>
    </lineage>
</organism>
<evidence type="ECO:0000313" key="12">
    <source>
        <dbReference type="Proteomes" id="UP000095282"/>
    </source>
</evidence>
<evidence type="ECO:0000256" key="4">
    <source>
        <dbReference type="ARBA" id="ARBA00022833"/>
    </source>
</evidence>
<dbReference type="PROSITE" id="PS51843">
    <property type="entry name" value="NR_LBD"/>
    <property type="match status" value="1"/>
</dbReference>
<dbReference type="InterPro" id="IPR051152">
    <property type="entry name" value="C.elegans_Orphan_NR"/>
</dbReference>
<comment type="similarity">
    <text evidence="1">Belongs to the nuclear hormone receptor family.</text>
</comment>
<evidence type="ECO:0000256" key="1">
    <source>
        <dbReference type="ARBA" id="ARBA00005993"/>
    </source>
</evidence>
<accession>A0A1I7T1M8</accession>
<dbReference type="PANTHER" id="PTHR45680:SF5">
    <property type="entry name" value="NUCLEAR HORMONE RECEPTOR FAMILY-RELATED"/>
    <property type="match status" value="1"/>
</dbReference>
<evidence type="ECO:0000313" key="13">
    <source>
        <dbReference type="WBParaSite" id="Csp11.Scaffold463.g1550.t2"/>
    </source>
</evidence>
<proteinExistence type="inferred from homology"/>
<keyword evidence="12" id="KW-1185">Reference proteome</keyword>
<evidence type="ECO:0000256" key="9">
    <source>
        <dbReference type="ARBA" id="ARBA00023242"/>
    </source>
</evidence>
<keyword evidence="3" id="KW-0863">Zinc-finger</keyword>
<evidence type="ECO:0000256" key="7">
    <source>
        <dbReference type="ARBA" id="ARBA00023163"/>
    </source>
</evidence>
<keyword evidence="2" id="KW-0479">Metal-binding</keyword>
<feature type="domain" description="NR LBD" evidence="11">
    <location>
        <begin position="105"/>
        <end position="358"/>
    </location>
</feature>
<name>A0A1I7T1M8_9PELO</name>
<dbReference type="InterPro" id="IPR035500">
    <property type="entry name" value="NHR-like_dom_sf"/>
</dbReference>
<dbReference type="SUPFAM" id="SSF57716">
    <property type="entry name" value="Glucocorticoid receptor-like (DNA-binding domain)"/>
    <property type="match status" value="1"/>
</dbReference>
<dbReference type="InterPro" id="IPR001628">
    <property type="entry name" value="Znf_hrmn_rcpt"/>
</dbReference>
<dbReference type="Gene3D" id="1.10.565.10">
    <property type="entry name" value="Retinoid X Receptor"/>
    <property type="match status" value="1"/>
</dbReference>